<dbReference type="OrthoDB" id="2115692at2759"/>
<dbReference type="GO" id="GO:0016740">
    <property type="term" value="F:transferase activity"/>
    <property type="evidence" value="ECO:0007669"/>
    <property type="project" value="UniProtKB-KW"/>
</dbReference>
<keyword evidence="2" id="KW-0808">Transferase</keyword>
<gene>
    <name evidence="2" type="ORF">ATEIFO6365_0010005900</name>
</gene>
<dbReference type="EMBL" id="BLJY01000010">
    <property type="protein sequence ID" value="GFF19286.1"/>
    <property type="molecule type" value="Genomic_DNA"/>
</dbReference>
<keyword evidence="3" id="KW-1185">Reference proteome</keyword>
<evidence type="ECO:0000313" key="2">
    <source>
        <dbReference type="EMBL" id="GFF19286.1"/>
    </source>
</evidence>
<evidence type="ECO:0000256" key="1">
    <source>
        <dbReference type="SAM" id="MobiDB-lite"/>
    </source>
</evidence>
<accession>A0A5M3Z8U8</accession>
<protein>
    <submittedName>
        <fullName evidence="2">GNAT family acetyltransferase</fullName>
    </submittedName>
</protein>
<proteinExistence type="predicted"/>
<comment type="caution">
    <text evidence="2">The sequence shown here is derived from an EMBL/GenBank/DDBJ whole genome shotgun (WGS) entry which is preliminary data.</text>
</comment>
<sequence>MPSTPPPANGRRRGHRGHRAAAHARAEEAAEREVLCKLRKPPVERFTGTASVEKAINTLQAAQQRAQVDMAAGQEATKRIADLERFSRMNFEHNGTELEILLRWFSDQRAAKIEALIASHLTLIEASEDDAPRIVDIHMAAFGTNQMLLAQFPTPAIRDELRVTLREKTVAEI</sequence>
<feature type="region of interest" description="Disordered" evidence="1">
    <location>
        <begin position="1"/>
        <end position="27"/>
    </location>
</feature>
<name>A0A5M3Z8U8_ASPTE</name>
<reference evidence="2 3" key="1">
    <citation type="submission" date="2020-01" db="EMBL/GenBank/DDBJ databases">
        <title>Aspergillus terreus IFO 6365 whole genome shotgun sequence.</title>
        <authorList>
            <person name="Kanamasa S."/>
            <person name="Takahashi H."/>
        </authorList>
    </citation>
    <scope>NUCLEOTIDE SEQUENCE [LARGE SCALE GENOMIC DNA]</scope>
    <source>
        <strain evidence="2 3">IFO 6365</strain>
    </source>
</reference>
<feature type="compositionally biased region" description="Basic residues" evidence="1">
    <location>
        <begin position="10"/>
        <end position="22"/>
    </location>
</feature>
<dbReference type="AlphaFoldDB" id="A0A5M3Z8U8"/>
<evidence type="ECO:0000313" key="3">
    <source>
        <dbReference type="Proteomes" id="UP000452235"/>
    </source>
</evidence>
<dbReference type="Proteomes" id="UP000452235">
    <property type="component" value="Unassembled WGS sequence"/>
</dbReference>
<organism evidence="2 3">
    <name type="scientific">Aspergillus terreus</name>
    <dbReference type="NCBI Taxonomy" id="33178"/>
    <lineage>
        <taxon>Eukaryota</taxon>
        <taxon>Fungi</taxon>
        <taxon>Dikarya</taxon>
        <taxon>Ascomycota</taxon>
        <taxon>Pezizomycotina</taxon>
        <taxon>Eurotiomycetes</taxon>
        <taxon>Eurotiomycetidae</taxon>
        <taxon>Eurotiales</taxon>
        <taxon>Aspergillaceae</taxon>
        <taxon>Aspergillus</taxon>
        <taxon>Aspergillus subgen. Circumdati</taxon>
    </lineage>
</organism>